<dbReference type="Gene3D" id="3.30.1330.30">
    <property type="match status" value="1"/>
</dbReference>
<dbReference type="AlphaFoldDB" id="A0A0A2HDC9"/>
<sequence>MIPNKFLQFLSLTKKAGHLVEGYNKCEEAVTKKIVYAVIISCDASENSKNKFKVKCEKNNIPLIEGHSEKELGSVLGRDFIKILAVKDEGMANKLLKLWNDSQEH</sequence>
<evidence type="ECO:0000313" key="2">
    <source>
        <dbReference type="EMBL" id="NEZ91793.1"/>
    </source>
</evidence>
<dbReference type="EMBL" id="CP069280">
    <property type="protein sequence ID" value="QRI52343.1"/>
    <property type="molecule type" value="Genomic_DNA"/>
</dbReference>
<evidence type="ECO:0000313" key="4">
    <source>
        <dbReference type="Proteomes" id="UP000473887"/>
    </source>
</evidence>
<keyword evidence="2" id="KW-0689">Ribosomal protein</keyword>
<dbReference type="Proteomes" id="UP000663464">
    <property type="component" value="Chromosome"/>
</dbReference>
<evidence type="ECO:0000259" key="1">
    <source>
        <dbReference type="Pfam" id="PF01248"/>
    </source>
</evidence>
<reference evidence="3 5" key="1">
    <citation type="journal article" date="2014" name="J. Infect. Dis.">
        <title>Molecular characterization of a novel botulinum neurotoxin type H gene.</title>
        <authorList>
            <person name="Dover N."/>
            <person name="Barash J.R."/>
            <person name="Hill K.K."/>
            <person name="Xie G."/>
            <person name="Arnon S.S."/>
        </authorList>
    </citation>
    <scope>NUCLEOTIDE SEQUENCE [LARGE SCALE GENOMIC DNA]</scope>
    <source>
        <strain evidence="3 5">IBCA10-7060</strain>
    </source>
</reference>
<dbReference type="EMBL" id="SGKC01000011">
    <property type="protein sequence ID" value="NEZ91793.1"/>
    <property type="molecule type" value="Genomic_DNA"/>
</dbReference>
<proteinExistence type="predicted"/>
<name>A0A0A2HDC9_CLOBO</name>
<protein>
    <submittedName>
        <fullName evidence="2">50S ribosomal protein L7ae-like protein</fullName>
    </submittedName>
</protein>
<organism evidence="2 4">
    <name type="scientific">Clostridium botulinum</name>
    <dbReference type="NCBI Taxonomy" id="1491"/>
    <lineage>
        <taxon>Bacteria</taxon>
        <taxon>Bacillati</taxon>
        <taxon>Bacillota</taxon>
        <taxon>Clostridia</taxon>
        <taxon>Eubacteriales</taxon>
        <taxon>Clostridiaceae</taxon>
        <taxon>Clostridium</taxon>
    </lineage>
</organism>
<dbReference type="RefSeq" id="WP_003362560.1">
    <property type="nucleotide sequence ID" value="NZ_AP025140.1"/>
</dbReference>
<reference evidence="3" key="3">
    <citation type="submission" date="2021-02" db="EMBL/GenBank/DDBJ databases">
        <authorList>
            <person name="Dover N."/>
            <person name="Barash J.R."/>
            <person name="Bell J.M."/>
            <person name="Sylvester M.D."/>
            <person name="Arnon S."/>
        </authorList>
    </citation>
    <scope>NUCLEOTIDE SEQUENCE</scope>
    <source>
        <strain evidence="3">IBCA10-7060</strain>
    </source>
</reference>
<dbReference type="SUPFAM" id="SSF55315">
    <property type="entry name" value="L30e-like"/>
    <property type="match status" value="1"/>
</dbReference>
<accession>A0A0A2HDC9</accession>
<gene>
    <name evidence="2" type="ORF">EXM69_07495</name>
    <name evidence="3" type="ORF">JQS73_13010</name>
</gene>
<evidence type="ECO:0000313" key="5">
    <source>
        <dbReference type="Proteomes" id="UP000663464"/>
    </source>
</evidence>
<dbReference type="Proteomes" id="UP000473887">
    <property type="component" value="Unassembled WGS sequence"/>
</dbReference>
<evidence type="ECO:0000313" key="3">
    <source>
        <dbReference type="EMBL" id="QRI52343.1"/>
    </source>
</evidence>
<dbReference type="InterPro" id="IPR004038">
    <property type="entry name" value="Ribosomal_eL8/eL30/eS12/Gad45"/>
</dbReference>
<dbReference type="NCBIfam" id="NF004078">
    <property type="entry name" value="PRK05583.1"/>
    <property type="match status" value="1"/>
</dbReference>
<dbReference type="Pfam" id="PF01248">
    <property type="entry name" value="Ribosomal_L7Ae"/>
    <property type="match status" value="1"/>
</dbReference>
<dbReference type="GO" id="GO:0005840">
    <property type="term" value="C:ribosome"/>
    <property type="evidence" value="ECO:0007669"/>
    <property type="project" value="UniProtKB-KW"/>
</dbReference>
<feature type="domain" description="Ribosomal protein eL8/eL30/eS12/Gadd45" evidence="1">
    <location>
        <begin position="8"/>
        <end position="95"/>
    </location>
</feature>
<reference evidence="2 4" key="2">
    <citation type="submission" date="2019-02" db="EMBL/GenBank/DDBJ databases">
        <title>Genome sequencing of Clostridium botulinum clinical isolates.</title>
        <authorList>
            <person name="Brunt J."/>
            <person name="Van Vliet A.H.M."/>
            <person name="Stringer S.C."/>
            <person name="Grant K.A."/>
            <person name="Carter A.C."/>
            <person name="Peck M.W."/>
        </authorList>
    </citation>
    <scope>NUCLEOTIDE SEQUENCE [LARGE SCALE GENOMIC DNA]</scope>
    <source>
        <strain evidence="2 4">H142660711</strain>
    </source>
</reference>
<keyword evidence="2" id="KW-0687">Ribonucleoprotein</keyword>
<dbReference type="InterPro" id="IPR029064">
    <property type="entry name" value="Ribosomal_eL30-like_sf"/>
</dbReference>